<keyword evidence="3" id="KW-0479">Metal-binding</keyword>
<keyword evidence="5" id="KW-1185">Reference proteome</keyword>
<dbReference type="RefSeq" id="WP_173286535.1">
    <property type="nucleotide sequence ID" value="NZ_CP054020.1"/>
</dbReference>
<evidence type="ECO:0000313" key="5">
    <source>
        <dbReference type="Proteomes" id="UP000504724"/>
    </source>
</evidence>
<dbReference type="InterPro" id="IPR006311">
    <property type="entry name" value="TAT_signal"/>
</dbReference>
<evidence type="ECO:0000256" key="1">
    <source>
        <dbReference type="ARBA" id="ARBA00022729"/>
    </source>
</evidence>
<evidence type="ECO:0000256" key="2">
    <source>
        <dbReference type="PIRSR" id="PIRSR039026-1"/>
    </source>
</evidence>
<name>A0A7D4T1P2_9GAMM</name>
<feature type="binding site" evidence="2">
    <location>
        <position position="165"/>
    </location>
    <ligand>
        <name>substrate</name>
    </ligand>
</feature>
<dbReference type="AlphaFoldDB" id="A0A7D4T1P2"/>
<dbReference type="Pfam" id="PF03480">
    <property type="entry name" value="DctP"/>
    <property type="match status" value="1"/>
</dbReference>
<feature type="binding site" evidence="2">
    <location>
        <position position="186"/>
    </location>
    <ligand>
        <name>substrate</name>
    </ligand>
</feature>
<proteinExistence type="predicted"/>
<dbReference type="EMBL" id="CP054020">
    <property type="protein sequence ID" value="QKI90082.1"/>
    <property type="molecule type" value="Genomic_DNA"/>
</dbReference>
<dbReference type="InterPro" id="IPR018389">
    <property type="entry name" value="DctP_fam"/>
</dbReference>
<evidence type="ECO:0000256" key="3">
    <source>
        <dbReference type="PIRSR" id="PIRSR039026-2"/>
    </source>
</evidence>
<dbReference type="SUPFAM" id="SSF53850">
    <property type="entry name" value="Periplasmic binding protein-like II"/>
    <property type="match status" value="1"/>
</dbReference>
<dbReference type="PANTHER" id="PTHR33376:SF5">
    <property type="entry name" value="EXTRACYTOPLASMIC SOLUTE RECEPTOR PROTEIN"/>
    <property type="match status" value="1"/>
</dbReference>
<keyword evidence="1" id="KW-0732">Signal</keyword>
<dbReference type="InterPro" id="IPR038404">
    <property type="entry name" value="TRAP_DctP_sf"/>
</dbReference>
<feature type="binding site" evidence="3">
    <location>
        <position position="223"/>
    </location>
    <ligand>
        <name>substrate</name>
    </ligand>
</feature>
<dbReference type="Proteomes" id="UP000504724">
    <property type="component" value="Chromosome"/>
</dbReference>
<evidence type="ECO:0000313" key="4">
    <source>
        <dbReference type="EMBL" id="QKI90082.1"/>
    </source>
</evidence>
<dbReference type="Gene3D" id="3.40.190.170">
    <property type="entry name" value="Bacterial extracellular solute-binding protein, family 7"/>
    <property type="match status" value="1"/>
</dbReference>
<organism evidence="4 5">
    <name type="scientific">Thiomicrorhabdus xiamenensis</name>
    <dbReference type="NCBI Taxonomy" id="2739063"/>
    <lineage>
        <taxon>Bacteria</taxon>
        <taxon>Pseudomonadati</taxon>
        <taxon>Pseudomonadota</taxon>
        <taxon>Gammaproteobacteria</taxon>
        <taxon>Thiotrichales</taxon>
        <taxon>Piscirickettsiaceae</taxon>
        <taxon>Thiomicrorhabdus</taxon>
    </lineage>
</organism>
<dbReference type="PROSITE" id="PS51318">
    <property type="entry name" value="TAT"/>
    <property type="match status" value="1"/>
</dbReference>
<dbReference type="GO" id="GO:0055085">
    <property type="term" value="P:transmembrane transport"/>
    <property type="evidence" value="ECO:0007669"/>
    <property type="project" value="InterPro"/>
</dbReference>
<dbReference type="PIRSF" id="PIRSF039026">
    <property type="entry name" value="SiaP"/>
    <property type="match status" value="1"/>
</dbReference>
<dbReference type="Gene3D" id="3.40.190.10">
    <property type="entry name" value="Periplasmic binding protein-like II"/>
    <property type="match status" value="1"/>
</dbReference>
<gene>
    <name evidence="4" type="ORF">HQN79_11100</name>
</gene>
<dbReference type="KEGG" id="txa:HQN79_11100"/>
<feature type="binding site" evidence="3">
    <location>
        <position position="224"/>
    </location>
    <ligand>
        <name>Na(+)</name>
        <dbReference type="ChEBI" id="CHEBI:29101"/>
    </ligand>
</feature>
<reference evidence="4 5" key="1">
    <citation type="submission" date="2020-05" db="EMBL/GenBank/DDBJ databases">
        <title>Thiomicrorhabdus sediminis sp.nov. and Thiomicrorhabdus xiamenensis sp.nov., novel sulfur-oxidizing bacteria isolated from coastal sediment.</title>
        <authorList>
            <person name="Liu X."/>
        </authorList>
    </citation>
    <scope>NUCLEOTIDE SEQUENCE [LARGE SCALE GENOMIC DNA]</scope>
    <source>
        <strain evidence="4 5">G2</strain>
    </source>
</reference>
<protein>
    <submittedName>
        <fullName evidence="4">TRAP transporter substrate-binding protein</fullName>
    </submittedName>
</protein>
<dbReference type="CDD" id="cd13604">
    <property type="entry name" value="PBP2_TRAP_ketoacid_lactate_like"/>
    <property type="match status" value="1"/>
</dbReference>
<sequence length="368" mass="40165">MKRREFLGAVAGATAATALTACGSGEDNTQAAQAMQPQKTYEWKMVTTWPKNFPGLGTGANNIAKLINEMSGGRIKVKVYGAGELVGAFEVFDAVSQGNAQLGHAGAYYWKGKIPSAAFFSSVPFGLTAQEMNAWLYYGGGMELWEEAYKPFGLIPNPGGNSGTQMGGWFNKEINSLDDLKGLKMRMPGLGGEVLKRAGGIPVTLPGGELFPSLQSGALDATEWVGPYNDLAFGLYKVAKYYYTPGWHEPGTTMECMINEKAFNELPEDLQSIVRNALKVANADMLAEYTARNQQALQTLINKHKVELRHFPDEVLIELKKISEQVIEEEAKADPLSEKVWASQKAFKEQVSQWTAVSEGAFLKARSL</sequence>
<accession>A0A7D4T1P2</accession>
<dbReference type="PROSITE" id="PS51257">
    <property type="entry name" value="PROKAR_LIPOPROTEIN"/>
    <property type="match status" value="1"/>
</dbReference>
<feature type="binding site" evidence="3">
    <location>
        <position position="249"/>
    </location>
    <ligand>
        <name>substrate</name>
    </ligand>
</feature>
<dbReference type="NCBIfam" id="NF037995">
    <property type="entry name" value="TRAP_S1"/>
    <property type="match status" value="1"/>
</dbReference>
<dbReference type="PANTHER" id="PTHR33376">
    <property type="match status" value="1"/>
</dbReference>
<dbReference type="GO" id="GO:0046872">
    <property type="term" value="F:metal ion binding"/>
    <property type="evidence" value="ECO:0007669"/>
    <property type="project" value="UniProtKB-KW"/>
</dbReference>
<dbReference type="InterPro" id="IPR026289">
    <property type="entry name" value="SBP_TakP-like"/>
</dbReference>
<dbReference type="GO" id="GO:0031317">
    <property type="term" value="C:tripartite ATP-independent periplasmic transporter complex"/>
    <property type="evidence" value="ECO:0007669"/>
    <property type="project" value="InterPro"/>
</dbReference>